<dbReference type="AlphaFoldDB" id="A0A8J3K7D1"/>
<dbReference type="InterPro" id="IPR051151">
    <property type="entry name" value="Group_II_Decarboxylase"/>
</dbReference>
<sequence length="389" mass="41437">MIEVLRNGTGALGGAVPRDRLMWEVERVADLVRRQQTPASPLAPAPAVDLAPLGALWPLTLDGADPADRAAPPAPAAGMESQLLQLAAELFRAPPNWWGRVMPGTYEATTAALHAASCEHPGAMVYCTADTVAVARAVSTAGMPAQLIATLPTGEMDYDDLARRLLTYGHRPAVIVANVGSTTSESVDDVTRIALLCRDLNVTRRWIHAHAPLSGLTLATLPTRARPGFDFADGADSIAIGGQEFLGTPMGSAILLAAPGDAHGSRTDESWALAFLPRSRHAHATVALWYMLRSLGLPGLRQIVETALDNARYAAASLNASGWPAWRHNHAVTVVMSTPAARVRHVWELAAVPGTSHLICTPALSRRDIDDVIAQLTGRTRRAHLTIVR</sequence>
<keyword evidence="2" id="KW-0210">Decarboxylase</keyword>
<evidence type="ECO:0000256" key="1">
    <source>
        <dbReference type="ARBA" id="ARBA00009533"/>
    </source>
</evidence>
<dbReference type="EMBL" id="BONG01000018">
    <property type="protein sequence ID" value="GIF89829.1"/>
    <property type="molecule type" value="Genomic_DNA"/>
</dbReference>
<evidence type="ECO:0000313" key="3">
    <source>
        <dbReference type="EMBL" id="GIF89829.1"/>
    </source>
</evidence>
<dbReference type="PANTHER" id="PTHR46101">
    <property type="match status" value="1"/>
</dbReference>
<dbReference type="InterPro" id="IPR015421">
    <property type="entry name" value="PyrdxlP-dep_Trfase_major"/>
</dbReference>
<keyword evidence="2" id="KW-0456">Lyase</keyword>
<name>A0A8J3K7D1_9ACTN</name>
<gene>
    <name evidence="3" type="primary">hdc_1</name>
    <name evidence="3" type="ORF">Cch02nite_32730</name>
</gene>
<dbReference type="PANTHER" id="PTHR46101:SF2">
    <property type="entry name" value="SERINE DECARBOXYLASE"/>
    <property type="match status" value="1"/>
</dbReference>
<dbReference type="Gene3D" id="3.40.640.10">
    <property type="entry name" value="Type I PLP-dependent aspartate aminotransferase-like (Major domain)"/>
    <property type="match status" value="1"/>
</dbReference>
<proteinExistence type="inferred from homology"/>
<dbReference type="Proteomes" id="UP000619293">
    <property type="component" value="Unassembled WGS sequence"/>
</dbReference>
<reference evidence="3 4" key="1">
    <citation type="submission" date="2021-01" db="EMBL/GenBank/DDBJ databases">
        <title>Whole genome shotgun sequence of Catellatospora chokoriensis NBRC 107358.</title>
        <authorList>
            <person name="Komaki H."/>
            <person name="Tamura T."/>
        </authorList>
    </citation>
    <scope>NUCLEOTIDE SEQUENCE [LARGE SCALE GENOMIC DNA]</scope>
    <source>
        <strain evidence="3 4">NBRC 107358</strain>
    </source>
</reference>
<dbReference type="SUPFAM" id="SSF53383">
    <property type="entry name" value="PLP-dependent transferases"/>
    <property type="match status" value="1"/>
</dbReference>
<evidence type="ECO:0000313" key="4">
    <source>
        <dbReference type="Proteomes" id="UP000619293"/>
    </source>
</evidence>
<comment type="similarity">
    <text evidence="1">Belongs to the group II decarboxylase family.</text>
</comment>
<accession>A0A8J3K7D1</accession>
<organism evidence="3 4">
    <name type="scientific">Catellatospora chokoriensis</name>
    <dbReference type="NCBI Taxonomy" id="310353"/>
    <lineage>
        <taxon>Bacteria</taxon>
        <taxon>Bacillati</taxon>
        <taxon>Actinomycetota</taxon>
        <taxon>Actinomycetes</taxon>
        <taxon>Micromonosporales</taxon>
        <taxon>Micromonosporaceae</taxon>
        <taxon>Catellatospora</taxon>
    </lineage>
</organism>
<comment type="caution">
    <text evidence="3">The sequence shown here is derived from an EMBL/GenBank/DDBJ whole genome shotgun (WGS) entry which is preliminary data.</text>
</comment>
<protein>
    <submittedName>
        <fullName evidence="3">Histidine decarboxylase</fullName>
    </submittedName>
</protein>
<evidence type="ECO:0000256" key="2">
    <source>
        <dbReference type="ARBA" id="ARBA00022793"/>
    </source>
</evidence>
<keyword evidence="4" id="KW-1185">Reference proteome</keyword>
<dbReference type="InterPro" id="IPR015424">
    <property type="entry name" value="PyrdxlP-dep_Trfase"/>
</dbReference>
<dbReference type="GO" id="GO:0016831">
    <property type="term" value="F:carboxy-lyase activity"/>
    <property type="evidence" value="ECO:0007669"/>
    <property type="project" value="UniProtKB-KW"/>
</dbReference>